<dbReference type="EMBL" id="JJMT01000024">
    <property type="protein sequence ID" value="KEO44003.1"/>
    <property type="molecule type" value="Genomic_DNA"/>
</dbReference>
<accession>A0A074IXL2</accession>
<dbReference type="SMART" id="SM00850">
    <property type="entry name" value="LytTR"/>
    <property type="match status" value="1"/>
</dbReference>
<proteinExistence type="predicted"/>
<dbReference type="GO" id="GO:0003677">
    <property type="term" value="F:DNA binding"/>
    <property type="evidence" value="ECO:0007669"/>
    <property type="project" value="InterPro"/>
</dbReference>
<evidence type="ECO:0000256" key="3">
    <source>
        <dbReference type="ARBA" id="ARBA00023159"/>
    </source>
</evidence>
<evidence type="ECO:0000256" key="4">
    <source>
        <dbReference type="ARBA" id="ARBA00037164"/>
    </source>
</evidence>
<dbReference type="PROSITE" id="PS50110">
    <property type="entry name" value="RESPONSE_REGULATORY"/>
    <property type="match status" value="1"/>
</dbReference>
<evidence type="ECO:0000313" key="5">
    <source>
        <dbReference type="EMBL" id="KEO44003.1"/>
    </source>
</evidence>
<dbReference type="Pfam" id="PF04397">
    <property type="entry name" value="LytTR"/>
    <property type="match status" value="1"/>
</dbReference>
<dbReference type="PANTHER" id="PTHR37299:SF3">
    <property type="entry name" value="STAGE 0 SPORULATION PROTEIN A HOMOLOG"/>
    <property type="match status" value="1"/>
</dbReference>
<comment type="function">
    <text evidence="4">Required for high-level post-exponential phase expression of a series of secreted proteins.</text>
</comment>
<dbReference type="InterPro" id="IPR001789">
    <property type="entry name" value="Sig_transdc_resp-reg_receiver"/>
</dbReference>
<protein>
    <submittedName>
        <fullName evidence="5">Transcriptional regulator</fullName>
    </submittedName>
</protein>
<dbReference type="RefSeq" id="WP_002884816.1">
    <property type="nucleotide sequence ID" value="NZ_CP053998.1"/>
</dbReference>
<dbReference type="Proteomes" id="UP000027855">
    <property type="component" value="Unassembled WGS sequence"/>
</dbReference>
<dbReference type="AlphaFoldDB" id="A0A074IXL2"/>
<dbReference type="InterPro" id="IPR007492">
    <property type="entry name" value="LytTR_DNA-bd_dom"/>
</dbReference>
<name>A0A074IXL2_STRSL</name>
<dbReference type="SUPFAM" id="SSF52172">
    <property type="entry name" value="CheY-like"/>
    <property type="match status" value="1"/>
</dbReference>
<dbReference type="InterPro" id="IPR011006">
    <property type="entry name" value="CheY-like_superfamily"/>
</dbReference>
<dbReference type="Pfam" id="PF00072">
    <property type="entry name" value="Response_reg"/>
    <property type="match status" value="1"/>
</dbReference>
<dbReference type="GO" id="GO:0000156">
    <property type="term" value="F:phosphorelay response regulator activity"/>
    <property type="evidence" value="ECO:0007669"/>
    <property type="project" value="InterPro"/>
</dbReference>
<evidence type="ECO:0000256" key="2">
    <source>
        <dbReference type="ARBA" id="ARBA00023012"/>
    </source>
</evidence>
<reference evidence="5 6" key="1">
    <citation type="submission" date="2014-04" db="EMBL/GenBank/DDBJ databases">
        <title>Variable characteristics of bacteriocin-producing Streptococcus salivarius strains isolated from Malaysian subjects.</title>
        <authorList>
            <person name="Philip K."/>
            <person name="Barbour A."/>
        </authorList>
    </citation>
    <scope>NUCLEOTIDE SEQUENCE [LARGE SCALE GENOMIC DNA]</scope>
    <source>
        <strain evidence="5 6">NU10</strain>
    </source>
</reference>
<gene>
    <name evidence="5" type="ORF">DL07_05400</name>
</gene>
<comment type="caution">
    <text evidence="5">The sequence shown here is derived from an EMBL/GenBank/DDBJ whole genome shotgun (WGS) entry which is preliminary data.</text>
</comment>
<evidence type="ECO:0000313" key="6">
    <source>
        <dbReference type="Proteomes" id="UP000027855"/>
    </source>
</evidence>
<dbReference type="PANTHER" id="PTHR37299">
    <property type="entry name" value="TRANSCRIPTIONAL REGULATOR-RELATED"/>
    <property type="match status" value="1"/>
</dbReference>
<keyword evidence="1" id="KW-0963">Cytoplasm</keyword>
<organism evidence="5 6">
    <name type="scientific">Streptococcus salivarius</name>
    <dbReference type="NCBI Taxonomy" id="1304"/>
    <lineage>
        <taxon>Bacteria</taxon>
        <taxon>Bacillati</taxon>
        <taxon>Bacillota</taxon>
        <taxon>Bacilli</taxon>
        <taxon>Lactobacillales</taxon>
        <taxon>Streptococcaceae</taxon>
        <taxon>Streptococcus</taxon>
    </lineage>
</organism>
<dbReference type="Gene3D" id="3.40.50.2300">
    <property type="match status" value="1"/>
</dbReference>
<dbReference type="Gene3D" id="2.40.50.1020">
    <property type="entry name" value="LytTr DNA-binding domain"/>
    <property type="match status" value="1"/>
</dbReference>
<dbReference type="PROSITE" id="PS50930">
    <property type="entry name" value="HTH_LYTTR"/>
    <property type="match status" value="1"/>
</dbReference>
<sequence>MLSIIVLEDDALQRHRVSRLLDEAVEESKAVVDGITFYEQGQELLDADRGSGKSMVYLLDIDLKNQTKQGLDIGLEIRKEDLKAQIAFVTAYSEFMPLTFRYKIQALDFVDKSMEDTDLKRALVELLDFAYSQVEQETKAQSLTVKTDKNDVNIPYDDILYIETAPVPHKLIAHTKSNLVEFYGKIAEVAKLDDIFFQTHRSFVVNVSNVTSVDRTANMVFFEGDESCLLSRTRKKELLERLKNR</sequence>
<keyword evidence="2" id="KW-0902">Two-component regulatory system</keyword>
<dbReference type="InterPro" id="IPR046947">
    <property type="entry name" value="LytR-like"/>
</dbReference>
<keyword evidence="3" id="KW-0010">Activator</keyword>
<evidence type="ECO:0000256" key="1">
    <source>
        <dbReference type="ARBA" id="ARBA00022490"/>
    </source>
</evidence>